<evidence type="ECO:0000256" key="7">
    <source>
        <dbReference type="ARBA" id="ARBA00023136"/>
    </source>
</evidence>
<dbReference type="Proteomes" id="UP001367676">
    <property type="component" value="Unassembled WGS sequence"/>
</dbReference>
<evidence type="ECO:0000256" key="4">
    <source>
        <dbReference type="ARBA" id="ARBA00005975"/>
    </source>
</evidence>
<proteinExistence type="inferred from homology"/>
<evidence type="ECO:0000256" key="1">
    <source>
        <dbReference type="ARBA" id="ARBA00004414"/>
    </source>
</evidence>
<evidence type="ECO:0000313" key="9">
    <source>
        <dbReference type="EMBL" id="KAK7575877.1"/>
    </source>
</evidence>
<evidence type="ECO:0000259" key="8">
    <source>
        <dbReference type="PROSITE" id="PS51837"/>
    </source>
</evidence>
<comment type="caution">
    <text evidence="9">The sequence shown here is derived from an EMBL/GenBank/DDBJ whole genome shotgun (WGS) entry which is preliminary data.</text>
</comment>
<dbReference type="AlphaFoldDB" id="A0AAN9TJX7"/>
<evidence type="ECO:0000256" key="2">
    <source>
        <dbReference type="ARBA" id="ARBA00004481"/>
    </source>
</evidence>
<dbReference type="EMBL" id="JBBCAQ010000036">
    <property type="protein sequence ID" value="KAK7575877.1"/>
    <property type="molecule type" value="Genomic_DNA"/>
</dbReference>
<sequence length="120" mass="12905">MYPTQMPSAPPTYDEVISGPQVNPPYAPYVNQPYSTQATSGTVVALPLGPNPARIKCPNCHADIRTSIDSQPSCAAHLCCLLLLLIGCCPLSSLPYCMDSLKNVRHSCPNCRIVLGSYQP</sequence>
<comment type="similarity">
    <text evidence="4">Belongs to the CDIP1/LITAF family.</text>
</comment>
<gene>
    <name evidence="9" type="ORF">V9T40_012163</name>
</gene>
<name>A0AAN9TJX7_9HEMI</name>
<dbReference type="GO" id="GO:0005765">
    <property type="term" value="C:lysosomal membrane"/>
    <property type="evidence" value="ECO:0007669"/>
    <property type="project" value="UniProtKB-SubCell"/>
</dbReference>
<evidence type="ECO:0000256" key="6">
    <source>
        <dbReference type="ARBA" id="ARBA00022833"/>
    </source>
</evidence>
<dbReference type="Pfam" id="PF10601">
    <property type="entry name" value="zf-LITAF-like"/>
    <property type="match status" value="1"/>
</dbReference>
<dbReference type="SMART" id="SM00714">
    <property type="entry name" value="LITAF"/>
    <property type="match status" value="1"/>
</dbReference>
<dbReference type="GO" id="GO:0008270">
    <property type="term" value="F:zinc ion binding"/>
    <property type="evidence" value="ECO:0007669"/>
    <property type="project" value="TreeGrafter"/>
</dbReference>
<dbReference type="InterPro" id="IPR037519">
    <property type="entry name" value="LITAF_fam"/>
</dbReference>
<evidence type="ECO:0000256" key="3">
    <source>
        <dbReference type="ARBA" id="ARBA00004630"/>
    </source>
</evidence>
<evidence type="ECO:0000313" key="10">
    <source>
        <dbReference type="Proteomes" id="UP001367676"/>
    </source>
</evidence>
<organism evidence="9 10">
    <name type="scientific">Parthenolecanium corni</name>
    <dbReference type="NCBI Taxonomy" id="536013"/>
    <lineage>
        <taxon>Eukaryota</taxon>
        <taxon>Metazoa</taxon>
        <taxon>Ecdysozoa</taxon>
        <taxon>Arthropoda</taxon>
        <taxon>Hexapoda</taxon>
        <taxon>Insecta</taxon>
        <taxon>Pterygota</taxon>
        <taxon>Neoptera</taxon>
        <taxon>Paraneoptera</taxon>
        <taxon>Hemiptera</taxon>
        <taxon>Sternorrhyncha</taxon>
        <taxon>Coccoidea</taxon>
        <taxon>Coccidae</taxon>
        <taxon>Parthenolecanium</taxon>
    </lineage>
</organism>
<protein>
    <recommendedName>
        <fullName evidence="8">LITAF domain-containing protein</fullName>
    </recommendedName>
</protein>
<reference evidence="9 10" key="1">
    <citation type="submission" date="2024-03" db="EMBL/GenBank/DDBJ databases">
        <title>Adaptation during the transition from Ophiocordyceps entomopathogen to insect associate is accompanied by gene loss and intensified selection.</title>
        <authorList>
            <person name="Ward C.M."/>
            <person name="Onetto C.A."/>
            <person name="Borneman A.R."/>
        </authorList>
    </citation>
    <scope>NUCLEOTIDE SEQUENCE [LARGE SCALE GENOMIC DNA]</scope>
    <source>
        <strain evidence="9">AWRI1</strain>
        <tissue evidence="9">Single Adult Female</tissue>
    </source>
</reference>
<keyword evidence="5" id="KW-0479">Metal-binding</keyword>
<dbReference type="PROSITE" id="PS51837">
    <property type="entry name" value="LITAF"/>
    <property type="match status" value="1"/>
</dbReference>
<dbReference type="GO" id="GO:0031902">
    <property type="term" value="C:late endosome membrane"/>
    <property type="evidence" value="ECO:0007669"/>
    <property type="project" value="UniProtKB-SubCell"/>
</dbReference>
<dbReference type="PANTHER" id="PTHR23292">
    <property type="entry name" value="LIPOPOLYSACCHARIDE-INDUCED TUMOR NECROSIS FACTOR-ALPHA FACTOR"/>
    <property type="match status" value="1"/>
</dbReference>
<feature type="domain" description="LITAF" evidence="8">
    <location>
        <begin position="37"/>
        <end position="120"/>
    </location>
</feature>
<keyword evidence="7" id="KW-0472">Membrane</keyword>
<keyword evidence="10" id="KW-1185">Reference proteome</keyword>
<dbReference type="InterPro" id="IPR006629">
    <property type="entry name" value="LITAF"/>
</dbReference>
<evidence type="ECO:0000256" key="5">
    <source>
        <dbReference type="ARBA" id="ARBA00022723"/>
    </source>
</evidence>
<dbReference type="PANTHER" id="PTHR23292:SF14">
    <property type="entry name" value="FI16615P1-RELATED"/>
    <property type="match status" value="1"/>
</dbReference>
<comment type="subcellular location">
    <subcellularLocation>
        <location evidence="2">Endosome membrane</location>
        <topology evidence="2">Peripheral membrane protein</topology>
    </subcellularLocation>
    <subcellularLocation>
        <location evidence="1">Late endosome membrane</location>
    </subcellularLocation>
    <subcellularLocation>
        <location evidence="3">Lysosome membrane</location>
        <topology evidence="3">Peripheral membrane protein</topology>
        <orientation evidence="3">Cytoplasmic side</orientation>
    </subcellularLocation>
</comment>
<accession>A0AAN9TJX7</accession>
<keyword evidence="6" id="KW-0862">Zinc</keyword>